<feature type="domain" description="C2H2-type" evidence="2">
    <location>
        <begin position="556"/>
        <end position="577"/>
    </location>
</feature>
<feature type="compositionally biased region" description="Low complexity" evidence="1">
    <location>
        <begin position="670"/>
        <end position="679"/>
    </location>
</feature>
<feature type="compositionally biased region" description="Basic and acidic residues" evidence="1">
    <location>
        <begin position="579"/>
        <end position="588"/>
    </location>
</feature>
<feature type="region of interest" description="Disordered" evidence="1">
    <location>
        <begin position="456"/>
        <end position="485"/>
    </location>
</feature>
<dbReference type="EMBL" id="JADGIZ020000004">
    <property type="protein sequence ID" value="KAL2919044.1"/>
    <property type="molecule type" value="Genomic_DNA"/>
</dbReference>
<dbReference type="Proteomes" id="UP001527925">
    <property type="component" value="Unassembled WGS sequence"/>
</dbReference>
<keyword evidence="4" id="KW-1185">Reference proteome</keyword>
<feature type="region of interest" description="Disordered" evidence="1">
    <location>
        <begin position="1"/>
        <end position="40"/>
    </location>
</feature>
<evidence type="ECO:0000256" key="1">
    <source>
        <dbReference type="SAM" id="MobiDB-lite"/>
    </source>
</evidence>
<organism evidence="3 4">
    <name type="scientific">Polyrhizophydium stewartii</name>
    <dbReference type="NCBI Taxonomy" id="2732419"/>
    <lineage>
        <taxon>Eukaryota</taxon>
        <taxon>Fungi</taxon>
        <taxon>Fungi incertae sedis</taxon>
        <taxon>Chytridiomycota</taxon>
        <taxon>Chytridiomycota incertae sedis</taxon>
        <taxon>Chytridiomycetes</taxon>
        <taxon>Rhizophydiales</taxon>
        <taxon>Rhizophydiales incertae sedis</taxon>
        <taxon>Polyrhizophydium</taxon>
    </lineage>
</organism>
<accession>A0ABR4NHM8</accession>
<dbReference type="InterPro" id="IPR013087">
    <property type="entry name" value="Znf_C2H2_type"/>
</dbReference>
<evidence type="ECO:0000313" key="4">
    <source>
        <dbReference type="Proteomes" id="UP001527925"/>
    </source>
</evidence>
<protein>
    <recommendedName>
        <fullName evidence="2">C2H2-type domain-containing protein</fullName>
    </recommendedName>
</protein>
<evidence type="ECO:0000313" key="3">
    <source>
        <dbReference type="EMBL" id="KAL2919044.1"/>
    </source>
</evidence>
<feature type="region of interest" description="Disordered" evidence="1">
    <location>
        <begin position="575"/>
        <end position="601"/>
    </location>
</feature>
<evidence type="ECO:0000259" key="2">
    <source>
        <dbReference type="PROSITE" id="PS00028"/>
    </source>
</evidence>
<comment type="caution">
    <text evidence="3">The sequence shown here is derived from an EMBL/GenBank/DDBJ whole genome shotgun (WGS) entry which is preliminary data.</text>
</comment>
<feature type="compositionally biased region" description="Acidic residues" evidence="1">
    <location>
        <begin position="708"/>
        <end position="723"/>
    </location>
</feature>
<dbReference type="PROSITE" id="PS00028">
    <property type="entry name" value="ZINC_FINGER_C2H2_1"/>
    <property type="match status" value="1"/>
</dbReference>
<sequence length="734" mass="78750">MADSSAAAPAMSQPDAPAAASLHASAGGPHAAATGSASPANSGSAAGAAAGALDARPPPVLAMPTEVLVKILRWALADFEHIPFPLLMSLAGVCTAWETAVLSAPELWCQVSLVVPDSASTRGSWLRYTAGRSLPQRRRIAAAAAAAAVAAMAAADDTSTPDGPAARAARRRAEAVRMRMLSRRTRGMWRIEAHEPAYAYVESPYALLSDLTDLVSPSVLASSMRSVSLSGCRFASITTVLLLLDVCPSLARLDISNTPGLWIRDLPGQLASWATWRTARRSSAAVRAQLLRGPDGRPSIAAPTQRPLAAHKLRLAHLNVHQCGGISNGPQHDDWDDFWLDPNNVSESVETLIELNDVLRPLCLNQDALPIFPAICPQCKDGFVRAEQLECFECYKPLPFLCNVCIPDSECVECVARSCFASRACTPCAASNRCTGCDDWCCPTCVAKSDKARKRRRRYRDRDDSENDSNNSDNDSDDSDGSTNDNHGIFKVRKCSDRACQQMLCPTCFSEDDWTRCYKCRDRVYCLEHSSTGFIQCDSCQTFVCKRQCIDRVKMCESCDSWVCRNNCAAAHNRRKHREDKEPAREPSPRPTFANGGIDHDLPPLEFAQDQDLVGLAAFVLSEPAPTVSIEDELAIALAAALEISLPDSDGGSSHGADPIDEMIDAAVGSAAEANSAEHSGQHSDDHDSGGHADVDSTGAADDHDNDGGDDDDDDNDNDDDADYVGASSDSVSQ</sequence>
<reference evidence="3 4" key="1">
    <citation type="submission" date="2023-09" db="EMBL/GenBank/DDBJ databases">
        <title>Pangenome analysis of Batrachochytrium dendrobatidis and related Chytrids.</title>
        <authorList>
            <person name="Yacoub M.N."/>
            <person name="Stajich J.E."/>
            <person name="James T.Y."/>
        </authorList>
    </citation>
    <scope>NUCLEOTIDE SEQUENCE [LARGE SCALE GENOMIC DNA]</scope>
    <source>
        <strain evidence="3 4">JEL0888</strain>
    </source>
</reference>
<name>A0ABR4NHM8_9FUNG</name>
<feature type="region of interest" description="Disordered" evidence="1">
    <location>
        <begin position="670"/>
        <end position="734"/>
    </location>
</feature>
<feature type="compositionally biased region" description="Basic and acidic residues" evidence="1">
    <location>
        <begin position="680"/>
        <end position="707"/>
    </location>
</feature>
<gene>
    <name evidence="3" type="ORF">HK105_201314</name>
</gene>
<proteinExistence type="predicted"/>